<name>A0ABD3HJC7_9MARC</name>
<evidence type="ECO:0000313" key="2">
    <source>
        <dbReference type="Proteomes" id="UP001633002"/>
    </source>
</evidence>
<proteinExistence type="predicted"/>
<sequence>MLTALGNIEAARSSVSVEAREAEDDVTECNETARSELAAESLTAAGDRVAEFHFDESIRPSSKDRVIGARKRGNVR</sequence>
<protein>
    <submittedName>
        <fullName evidence="1">Uncharacterized protein</fullName>
    </submittedName>
</protein>
<accession>A0ABD3HJC7</accession>
<reference evidence="1 2" key="1">
    <citation type="submission" date="2024-09" db="EMBL/GenBank/DDBJ databases">
        <title>Chromosome-scale assembly of Riccia sorocarpa.</title>
        <authorList>
            <person name="Paukszto L."/>
        </authorList>
    </citation>
    <scope>NUCLEOTIDE SEQUENCE [LARGE SCALE GENOMIC DNA]</scope>
    <source>
        <strain evidence="1">LP-2024</strain>
        <tissue evidence="1">Aerial parts of the thallus</tissue>
    </source>
</reference>
<comment type="caution">
    <text evidence="1">The sequence shown here is derived from an EMBL/GenBank/DDBJ whole genome shotgun (WGS) entry which is preliminary data.</text>
</comment>
<dbReference type="Proteomes" id="UP001633002">
    <property type="component" value="Unassembled WGS sequence"/>
</dbReference>
<keyword evidence="2" id="KW-1185">Reference proteome</keyword>
<dbReference type="AlphaFoldDB" id="A0ABD3HJC7"/>
<gene>
    <name evidence="1" type="ORF">R1sor_005288</name>
</gene>
<dbReference type="EMBL" id="JBJQOH010000003">
    <property type="protein sequence ID" value="KAL3691637.1"/>
    <property type="molecule type" value="Genomic_DNA"/>
</dbReference>
<organism evidence="1 2">
    <name type="scientific">Riccia sorocarpa</name>
    <dbReference type="NCBI Taxonomy" id="122646"/>
    <lineage>
        <taxon>Eukaryota</taxon>
        <taxon>Viridiplantae</taxon>
        <taxon>Streptophyta</taxon>
        <taxon>Embryophyta</taxon>
        <taxon>Marchantiophyta</taxon>
        <taxon>Marchantiopsida</taxon>
        <taxon>Marchantiidae</taxon>
        <taxon>Marchantiales</taxon>
        <taxon>Ricciaceae</taxon>
        <taxon>Riccia</taxon>
    </lineage>
</organism>
<evidence type="ECO:0000313" key="1">
    <source>
        <dbReference type="EMBL" id="KAL3691637.1"/>
    </source>
</evidence>